<reference evidence="4" key="1">
    <citation type="journal article" date="2014" name="Front. Microbiol.">
        <title>High frequency of phylogenetically diverse reductive dehalogenase-homologous genes in deep subseafloor sedimentary metagenomes.</title>
        <authorList>
            <person name="Kawai M."/>
            <person name="Futagami T."/>
            <person name="Toyoda A."/>
            <person name="Takaki Y."/>
            <person name="Nishi S."/>
            <person name="Hori S."/>
            <person name="Arai W."/>
            <person name="Tsubouchi T."/>
            <person name="Morono Y."/>
            <person name="Uchiyama I."/>
            <person name="Ito T."/>
            <person name="Fujiyama A."/>
            <person name="Inagaki F."/>
            <person name="Takami H."/>
        </authorList>
    </citation>
    <scope>NUCLEOTIDE SEQUENCE</scope>
    <source>
        <strain evidence="4">Expedition CK06-06</strain>
    </source>
</reference>
<dbReference type="SUPFAM" id="SSF56349">
    <property type="entry name" value="DNA breaking-rejoining enzymes"/>
    <property type="match status" value="1"/>
</dbReference>
<protein>
    <recommendedName>
        <fullName evidence="3">Tyr recombinase domain-containing protein</fullName>
    </recommendedName>
</protein>
<sequence length="207" mass="23258">YRYLGIRNKAIVSLFVASGVRVDEMAKMRLTSLDPRLNEVRVMGKGAKARVVPISREARKALKHYLTLRSPGGDGLWLTDDGEPMSLQGVKVMIQRLKQRAGVNSGGGAHRFRHYFATRYLEAGGDLNSLRLLLGHSTLDMVLKYSRYVDVRKALAQHDQFDPLDRLYHGDNQRGRVVCPPGPAFGSPRRQRQQPASLWFLGSSGYH</sequence>
<dbReference type="GO" id="GO:0015074">
    <property type="term" value="P:DNA integration"/>
    <property type="evidence" value="ECO:0007669"/>
    <property type="project" value="InterPro"/>
</dbReference>
<evidence type="ECO:0000313" key="4">
    <source>
        <dbReference type="EMBL" id="GAI03249.1"/>
    </source>
</evidence>
<dbReference type="InterPro" id="IPR050090">
    <property type="entry name" value="Tyrosine_recombinase_XerCD"/>
</dbReference>
<dbReference type="EMBL" id="BARV01009688">
    <property type="protein sequence ID" value="GAI03249.1"/>
    <property type="molecule type" value="Genomic_DNA"/>
</dbReference>
<dbReference type="InterPro" id="IPR013762">
    <property type="entry name" value="Integrase-like_cat_sf"/>
</dbReference>
<name>X1MA42_9ZZZZ</name>
<evidence type="ECO:0000256" key="2">
    <source>
        <dbReference type="ARBA" id="ARBA00023172"/>
    </source>
</evidence>
<dbReference type="PANTHER" id="PTHR30349:SF41">
    <property type="entry name" value="INTEGRASE_RECOMBINASE PROTEIN MJ0367-RELATED"/>
    <property type="match status" value="1"/>
</dbReference>
<evidence type="ECO:0000259" key="3">
    <source>
        <dbReference type="PROSITE" id="PS51898"/>
    </source>
</evidence>
<dbReference type="InterPro" id="IPR002104">
    <property type="entry name" value="Integrase_catalytic"/>
</dbReference>
<organism evidence="4">
    <name type="scientific">marine sediment metagenome</name>
    <dbReference type="NCBI Taxonomy" id="412755"/>
    <lineage>
        <taxon>unclassified sequences</taxon>
        <taxon>metagenomes</taxon>
        <taxon>ecological metagenomes</taxon>
    </lineage>
</organism>
<feature type="non-terminal residue" evidence="4">
    <location>
        <position position="1"/>
    </location>
</feature>
<dbReference type="InterPro" id="IPR011010">
    <property type="entry name" value="DNA_brk_join_enz"/>
</dbReference>
<proteinExistence type="predicted"/>
<dbReference type="AlphaFoldDB" id="X1MA42"/>
<dbReference type="Gene3D" id="1.10.443.10">
    <property type="entry name" value="Intergrase catalytic core"/>
    <property type="match status" value="1"/>
</dbReference>
<accession>X1MA42</accession>
<dbReference type="Pfam" id="PF00589">
    <property type="entry name" value="Phage_integrase"/>
    <property type="match status" value="1"/>
</dbReference>
<dbReference type="PANTHER" id="PTHR30349">
    <property type="entry name" value="PHAGE INTEGRASE-RELATED"/>
    <property type="match status" value="1"/>
</dbReference>
<dbReference type="GO" id="GO:0006310">
    <property type="term" value="P:DNA recombination"/>
    <property type="evidence" value="ECO:0007669"/>
    <property type="project" value="UniProtKB-KW"/>
</dbReference>
<gene>
    <name evidence="4" type="ORF">S06H3_19021</name>
</gene>
<keyword evidence="1" id="KW-0238">DNA-binding</keyword>
<feature type="domain" description="Tyr recombinase" evidence="3">
    <location>
        <begin position="1"/>
        <end position="159"/>
    </location>
</feature>
<keyword evidence="2" id="KW-0233">DNA recombination</keyword>
<evidence type="ECO:0000256" key="1">
    <source>
        <dbReference type="ARBA" id="ARBA00023125"/>
    </source>
</evidence>
<comment type="caution">
    <text evidence="4">The sequence shown here is derived from an EMBL/GenBank/DDBJ whole genome shotgun (WGS) entry which is preliminary data.</text>
</comment>
<dbReference type="GO" id="GO:0003677">
    <property type="term" value="F:DNA binding"/>
    <property type="evidence" value="ECO:0007669"/>
    <property type="project" value="UniProtKB-KW"/>
</dbReference>
<dbReference type="PROSITE" id="PS51898">
    <property type="entry name" value="TYR_RECOMBINASE"/>
    <property type="match status" value="1"/>
</dbReference>